<dbReference type="AlphaFoldDB" id="A0A8T2KSQ2"/>
<evidence type="ECO:0000256" key="5">
    <source>
        <dbReference type="ARBA" id="ARBA00023040"/>
    </source>
</evidence>
<proteinExistence type="inferred from homology"/>
<dbReference type="GO" id="GO:0007204">
    <property type="term" value="P:positive regulation of cytosolic calcium ion concentration"/>
    <property type="evidence" value="ECO:0007669"/>
    <property type="project" value="TreeGrafter"/>
</dbReference>
<dbReference type="GO" id="GO:0019957">
    <property type="term" value="F:C-C chemokine binding"/>
    <property type="evidence" value="ECO:0007669"/>
    <property type="project" value="TreeGrafter"/>
</dbReference>
<dbReference type="GO" id="GO:0019722">
    <property type="term" value="P:calcium-mediated signaling"/>
    <property type="evidence" value="ECO:0007669"/>
    <property type="project" value="TreeGrafter"/>
</dbReference>
<dbReference type="PANTHER" id="PTHR10489">
    <property type="entry name" value="CELL ADHESION MOLECULE"/>
    <property type="match status" value="1"/>
</dbReference>
<dbReference type="GO" id="GO:0016493">
    <property type="term" value="F:C-C chemokine receptor activity"/>
    <property type="evidence" value="ECO:0007669"/>
    <property type="project" value="TreeGrafter"/>
</dbReference>
<keyword evidence="9 10" id="KW-0807">Transducer</keyword>
<feature type="transmembrane region" description="Helical" evidence="11">
    <location>
        <begin position="139"/>
        <end position="162"/>
    </location>
</feature>
<feature type="domain" description="G-protein coupled receptors family 1 profile" evidence="12">
    <location>
        <begin position="42"/>
        <end position="289"/>
    </location>
</feature>
<dbReference type="PROSITE" id="PS50262">
    <property type="entry name" value="G_PROTEIN_RECEP_F1_2"/>
    <property type="match status" value="1"/>
</dbReference>
<keyword evidence="5 10" id="KW-0297">G-protein coupled receptor</keyword>
<evidence type="ECO:0000256" key="6">
    <source>
        <dbReference type="ARBA" id="ARBA00023136"/>
    </source>
</evidence>
<keyword evidence="8" id="KW-0325">Glycoprotein</keyword>
<dbReference type="Proteomes" id="UP000752171">
    <property type="component" value="Unassembled WGS sequence"/>
</dbReference>
<dbReference type="SUPFAM" id="SSF81321">
    <property type="entry name" value="Family A G protein-coupled receptor-like"/>
    <property type="match status" value="1"/>
</dbReference>
<evidence type="ECO:0000256" key="9">
    <source>
        <dbReference type="ARBA" id="ARBA00023224"/>
    </source>
</evidence>
<evidence type="ECO:0000256" key="10">
    <source>
        <dbReference type="RuleBase" id="RU000688"/>
    </source>
</evidence>
<dbReference type="GO" id="GO:0009897">
    <property type="term" value="C:external side of plasma membrane"/>
    <property type="evidence" value="ECO:0007669"/>
    <property type="project" value="TreeGrafter"/>
</dbReference>
<feature type="transmembrane region" description="Helical" evidence="11">
    <location>
        <begin position="25"/>
        <end position="51"/>
    </location>
</feature>
<evidence type="ECO:0000256" key="2">
    <source>
        <dbReference type="ARBA" id="ARBA00022475"/>
    </source>
</evidence>
<evidence type="ECO:0000259" key="12">
    <source>
        <dbReference type="PROSITE" id="PS50262"/>
    </source>
</evidence>
<evidence type="ECO:0000313" key="14">
    <source>
        <dbReference type="Proteomes" id="UP000752171"/>
    </source>
</evidence>
<evidence type="ECO:0000256" key="8">
    <source>
        <dbReference type="ARBA" id="ARBA00023180"/>
    </source>
</evidence>
<accession>A0A8T2KSQ2</accession>
<keyword evidence="2" id="KW-1003">Cell membrane</keyword>
<feature type="transmembrane region" description="Helical" evidence="11">
    <location>
        <begin position="182"/>
        <end position="206"/>
    </location>
</feature>
<feature type="transmembrane region" description="Helical" evidence="11">
    <location>
        <begin position="98"/>
        <end position="119"/>
    </location>
</feature>
<feature type="transmembrane region" description="Helical" evidence="11">
    <location>
        <begin position="264"/>
        <end position="292"/>
    </location>
</feature>
<evidence type="ECO:0000313" key="13">
    <source>
        <dbReference type="EMBL" id="KAG9260895.1"/>
    </source>
</evidence>
<dbReference type="PANTHER" id="PTHR10489:SF946">
    <property type="entry name" value="LEUKOTRIENE B4 RECEPTOR 1-LIKE"/>
    <property type="match status" value="1"/>
</dbReference>
<keyword evidence="6 11" id="KW-0472">Membrane</keyword>
<keyword evidence="7 10" id="KW-0675">Receptor</keyword>
<evidence type="ECO:0000256" key="4">
    <source>
        <dbReference type="ARBA" id="ARBA00022989"/>
    </source>
</evidence>
<evidence type="ECO:0000256" key="3">
    <source>
        <dbReference type="ARBA" id="ARBA00022692"/>
    </source>
</evidence>
<dbReference type="GO" id="GO:0004974">
    <property type="term" value="F:leukotriene receptor activity"/>
    <property type="evidence" value="ECO:0007669"/>
    <property type="project" value="UniProtKB-ARBA"/>
</dbReference>
<evidence type="ECO:0000256" key="1">
    <source>
        <dbReference type="ARBA" id="ARBA00004651"/>
    </source>
</evidence>
<keyword evidence="4 11" id="KW-1133">Transmembrane helix</keyword>
<dbReference type="FunFam" id="1.20.1070.10:FF:000109">
    <property type="entry name" value="Leukotriene B4 receptor"/>
    <property type="match status" value="1"/>
</dbReference>
<comment type="similarity">
    <text evidence="10">Belongs to the G-protein coupled receptor 1 family.</text>
</comment>
<dbReference type="InterPro" id="IPR000276">
    <property type="entry name" value="GPCR_Rhodpsn"/>
</dbReference>
<dbReference type="GO" id="GO:0060326">
    <property type="term" value="P:cell chemotaxis"/>
    <property type="evidence" value="ECO:0007669"/>
    <property type="project" value="TreeGrafter"/>
</dbReference>
<keyword evidence="3 10" id="KW-0812">Transmembrane</keyword>
<dbReference type="Gene3D" id="1.20.1070.10">
    <property type="entry name" value="Rhodopsin 7-helix transmembrane proteins"/>
    <property type="match status" value="1"/>
</dbReference>
<gene>
    <name evidence="13" type="primary">LTB4R</name>
    <name evidence="13" type="ORF">AMEX_G25832</name>
</gene>
<protein>
    <submittedName>
        <fullName evidence="13">Leukotriene B4 receptor 1-like</fullName>
    </submittedName>
</protein>
<reference evidence="13 14" key="1">
    <citation type="submission" date="2021-07" db="EMBL/GenBank/DDBJ databases">
        <authorList>
            <person name="Imarazene B."/>
            <person name="Zahm M."/>
            <person name="Klopp C."/>
            <person name="Cabau C."/>
            <person name="Beille S."/>
            <person name="Jouanno E."/>
            <person name="Castinel A."/>
            <person name="Lluch J."/>
            <person name="Gil L."/>
            <person name="Kuchtly C."/>
            <person name="Lopez Roques C."/>
            <person name="Donnadieu C."/>
            <person name="Parrinello H."/>
            <person name="Journot L."/>
            <person name="Du K."/>
            <person name="Schartl M."/>
            <person name="Retaux S."/>
            <person name="Guiguen Y."/>
        </authorList>
    </citation>
    <scope>NUCLEOTIDE SEQUENCE [LARGE SCALE GENOMIC DNA]</scope>
    <source>
        <strain evidence="13">Pach_M1</strain>
        <tissue evidence="13">Testis</tissue>
    </source>
</reference>
<dbReference type="OrthoDB" id="5959154at2759"/>
<name>A0A8T2KSQ2_ASTMX</name>
<dbReference type="PRINTS" id="PR00237">
    <property type="entry name" value="GPCRRHODOPSN"/>
</dbReference>
<evidence type="ECO:0000256" key="11">
    <source>
        <dbReference type="SAM" id="Phobius"/>
    </source>
</evidence>
<organism evidence="13 14">
    <name type="scientific">Astyanax mexicanus</name>
    <name type="common">Blind cave fish</name>
    <name type="synonym">Astyanax fasciatus mexicanus</name>
    <dbReference type="NCBI Taxonomy" id="7994"/>
    <lineage>
        <taxon>Eukaryota</taxon>
        <taxon>Metazoa</taxon>
        <taxon>Chordata</taxon>
        <taxon>Craniata</taxon>
        <taxon>Vertebrata</taxon>
        <taxon>Euteleostomi</taxon>
        <taxon>Actinopterygii</taxon>
        <taxon>Neopterygii</taxon>
        <taxon>Teleostei</taxon>
        <taxon>Ostariophysi</taxon>
        <taxon>Characiformes</taxon>
        <taxon>Characoidei</taxon>
        <taxon>Acestrorhamphidae</taxon>
        <taxon>Acestrorhamphinae</taxon>
        <taxon>Astyanax</taxon>
    </lineage>
</organism>
<dbReference type="Pfam" id="PF00001">
    <property type="entry name" value="7tm_1"/>
    <property type="match status" value="1"/>
</dbReference>
<feature type="transmembrane region" description="Helical" evidence="11">
    <location>
        <begin position="63"/>
        <end position="86"/>
    </location>
</feature>
<sequence>MSSSSLSVRNGTVLEDEWSEWDGGTVVACSILAVCFVVGVPGNLLVVWTILQHVKQRSHTVLLILHLSVADLMVLVTLPLWIYSLAYSWVFGQVTCKAMVYIIHACMYASVFLITIMSVERFLAVRYPFKMLQWKTSYVMHRALGGVWVLALVLGIPAFLAQDFEETEDGTQHCDSTEYSSVPFEVFCGCLQTLVGFVIPFFILAVCYCQVASQLRQIQSRNKQKSAFLIGSVVVAFALCWLPHHVVNIANIAHLLIDPSDEQYLVPNVVLFIVGALAFISSSVNPMLYAFAARNFQGGLRRSAMAKLFQEVTSHVAAQVKEKELQTPDCSDNGMNKENTSSDV</sequence>
<dbReference type="GO" id="GO:0006955">
    <property type="term" value="P:immune response"/>
    <property type="evidence" value="ECO:0007669"/>
    <property type="project" value="TreeGrafter"/>
</dbReference>
<evidence type="ECO:0000256" key="7">
    <source>
        <dbReference type="ARBA" id="ARBA00023170"/>
    </source>
</evidence>
<dbReference type="InterPro" id="IPR050119">
    <property type="entry name" value="CCR1-9-like"/>
</dbReference>
<comment type="caution">
    <text evidence="13">The sequence shown here is derived from an EMBL/GenBank/DDBJ whole genome shotgun (WGS) entry which is preliminary data.</text>
</comment>
<feature type="transmembrane region" description="Helical" evidence="11">
    <location>
        <begin position="227"/>
        <end position="244"/>
    </location>
</feature>
<dbReference type="PROSITE" id="PS00237">
    <property type="entry name" value="G_PROTEIN_RECEP_F1_1"/>
    <property type="match status" value="1"/>
</dbReference>
<dbReference type="InterPro" id="IPR017452">
    <property type="entry name" value="GPCR_Rhodpsn_7TM"/>
</dbReference>
<comment type="subcellular location">
    <subcellularLocation>
        <location evidence="1">Cell membrane</location>
        <topology evidence="1">Multi-pass membrane protein</topology>
    </subcellularLocation>
</comment>
<dbReference type="EMBL" id="JAICCE010000023">
    <property type="protein sequence ID" value="KAG9260895.1"/>
    <property type="molecule type" value="Genomic_DNA"/>
</dbReference>